<dbReference type="InterPro" id="IPR046535">
    <property type="entry name" value="DUF6600"/>
</dbReference>
<dbReference type="RefSeq" id="WP_182512228.1">
    <property type="nucleotide sequence ID" value="NZ_JACJIQ010000003.1"/>
</dbReference>
<feature type="compositionally biased region" description="Polar residues" evidence="1">
    <location>
        <begin position="307"/>
        <end position="318"/>
    </location>
</feature>
<sequence>MKRLWALGVMALLAFGLPGSREVMAGPGGRVSFQVFYDELSPYGQWINDPEYGYVWAPRVERDFQPYASRGHWVMTEYGNTWVSDYDWGWAPFHYGRWMYDDYYGWLWVPGQEWGPAWVDWRHTDGYYGWAPMGPRVTYVVAPARWVFVPVRYISSPRIYSYCLPRTQVVNIYHHTTIVNNYYERDNHRYVYGPRSKDIERYTRQKVQVHRLDSDSRPGRTQVADNSLRLYRPEVDSRRREAPTRVAVRENRAASHSRVTETQPSSARIDRSSDRARGRTAVESTSSSGSMADDARIDRREPVGEQLQEQRPQPSRSVGTGRATYQGRIEPSPARAQGEASPSSRSEVESRRYERTPAPAPRQRSSAIEPAVAPPADYSPQRSTASPQGRYQPAERQSHGNTAPAQRSSSSRSDSPRRESPARGRN</sequence>
<dbReference type="Proteomes" id="UP000563094">
    <property type="component" value="Unassembled WGS sequence"/>
</dbReference>
<dbReference type="EMBL" id="JACJIQ010000003">
    <property type="protein sequence ID" value="MBA9076393.1"/>
    <property type="molecule type" value="Genomic_DNA"/>
</dbReference>
<feature type="compositionally biased region" description="Low complexity" evidence="1">
    <location>
        <begin position="403"/>
        <end position="413"/>
    </location>
</feature>
<feature type="compositionally biased region" description="Polar residues" evidence="1">
    <location>
        <begin position="380"/>
        <end position="389"/>
    </location>
</feature>
<comment type="caution">
    <text evidence="3">The sequence shown here is derived from an EMBL/GenBank/DDBJ whole genome shotgun (WGS) entry which is preliminary data.</text>
</comment>
<feature type="compositionally biased region" description="Basic and acidic residues" evidence="1">
    <location>
        <begin position="346"/>
        <end position="355"/>
    </location>
</feature>
<feature type="compositionally biased region" description="Basic and acidic residues" evidence="1">
    <location>
        <begin position="414"/>
        <end position="426"/>
    </location>
</feature>
<name>A0A839GFQ5_9BACT</name>
<feature type="region of interest" description="Disordered" evidence="1">
    <location>
        <begin position="209"/>
        <end position="426"/>
    </location>
</feature>
<evidence type="ECO:0000313" key="3">
    <source>
        <dbReference type="EMBL" id="MBA9076393.1"/>
    </source>
</evidence>
<dbReference type="Pfam" id="PF20245">
    <property type="entry name" value="DUF6600"/>
    <property type="match status" value="1"/>
</dbReference>
<keyword evidence="2" id="KW-0732">Signal</keyword>
<feature type="compositionally biased region" description="Basic and acidic residues" evidence="1">
    <location>
        <begin position="231"/>
        <end position="253"/>
    </location>
</feature>
<keyword evidence="4" id="KW-1185">Reference proteome</keyword>
<protein>
    <recommendedName>
        <fullName evidence="5">YXWGXW repeat-containing protein</fullName>
    </recommendedName>
</protein>
<evidence type="ECO:0008006" key="5">
    <source>
        <dbReference type="Google" id="ProtNLM"/>
    </source>
</evidence>
<gene>
    <name evidence="3" type="ORF">FHS90_001097</name>
</gene>
<evidence type="ECO:0000256" key="1">
    <source>
        <dbReference type="SAM" id="MobiDB-lite"/>
    </source>
</evidence>
<feature type="signal peptide" evidence="2">
    <location>
        <begin position="1"/>
        <end position="25"/>
    </location>
</feature>
<dbReference type="AlphaFoldDB" id="A0A839GFQ5"/>
<feature type="compositionally biased region" description="Basic and acidic residues" evidence="1">
    <location>
        <begin position="293"/>
        <end position="303"/>
    </location>
</feature>
<proteinExistence type="predicted"/>
<evidence type="ECO:0000256" key="2">
    <source>
        <dbReference type="SAM" id="SignalP"/>
    </source>
</evidence>
<feature type="compositionally biased region" description="Basic and acidic residues" evidence="1">
    <location>
        <begin position="268"/>
        <end position="277"/>
    </location>
</feature>
<evidence type="ECO:0000313" key="4">
    <source>
        <dbReference type="Proteomes" id="UP000563094"/>
    </source>
</evidence>
<organism evidence="3 4">
    <name type="scientific">Rufibacter quisquiliarum</name>
    <dbReference type="NCBI Taxonomy" id="1549639"/>
    <lineage>
        <taxon>Bacteria</taxon>
        <taxon>Pseudomonadati</taxon>
        <taxon>Bacteroidota</taxon>
        <taxon>Cytophagia</taxon>
        <taxon>Cytophagales</taxon>
        <taxon>Hymenobacteraceae</taxon>
        <taxon>Rufibacter</taxon>
    </lineage>
</organism>
<reference evidence="3 4" key="1">
    <citation type="submission" date="2020-08" db="EMBL/GenBank/DDBJ databases">
        <title>Genomic Encyclopedia of Type Strains, Phase IV (KMG-IV): sequencing the most valuable type-strain genomes for metagenomic binning, comparative biology and taxonomic classification.</title>
        <authorList>
            <person name="Goeker M."/>
        </authorList>
    </citation>
    <scope>NUCLEOTIDE SEQUENCE [LARGE SCALE GENOMIC DNA]</scope>
    <source>
        <strain evidence="3 4">DSM 29854</strain>
    </source>
</reference>
<feature type="chain" id="PRO_5032866369" description="YXWGXW repeat-containing protein" evidence="2">
    <location>
        <begin position="26"/>
        <end position="426"/>
    </location>
</feature>
<accession>A0A839GFQ5</accession>